<feature type="region of interest" description="Disordered" evidence="1">
    <location>
        <begin position="213"/>
        <end position="240"/>
    </location>
</feature>
<evidence type="ECO:0000313" key="3">
    <source>
        <dbReference type="Proteomes" id="UP001050691"/>
    </source>
</evidence>
<evidence type="ECO:0000256" key="1">
    <source>
        <dbReference type="SAM" id="MobiDB-lite"/>
    </source>
</evidence>
<sequence length="355" mass="39899">MLIVPTPSIPRGSEPSLQGYYYTSSLFISSLQQDINALLTTYAHAYARDPFEPEKPFELFKSTWKTLGWNYAHLRCVDAKRPVFVGVVGRCFVGGVTIDFVASERVADTSEHPIRRAAALFGLYIWYTTQPKPPEVNMPVADYITIPTNTYEAFTQLHTLYVAPLRTYISFIISQFISQSLFHIIPSTKYHAYNPRDLPHTIPLLTRDIEAGHGFGGGNGSGQRGKKKKGRPSQLDHAQRADKTISELEEFLNKTGFDSNTAPSTMLSSLSEEYLTLKQQLKGIVDPDILKKAEETTLHRVEAAEHHIKRKNLIQDGHYEGLEKLREQIQEQDGLLGLFGGNATRMTGKGKEKEL</sequence>
<keyword evidence="3" id="KW-1185">Reference proteome</keyword>
<gene>
    <name evidence="2" type="ORF">Clacol_008512</name>
</gene>
<comment type="caution">
    <text evidence="2">The sequence shown here is derived from an EMBL/GenBank/DDBJ whole genome shotgun (WGS) entry which is preliminary data.</text>
</comment>
<protein>
    <submittedName>
        <fullName evidence="2">Uncharacterized protein</fullName>
    </submittedName>
</protein>
<evidence type="ECO:0000313" key="2">
    <source>
        <dbReference type="EMBL" id="GJJ14248.1"/>
    </source>
</evidence>
<dbReference type="AlphaFoldDB" id="A0AAV5ANK6"/>
<reference evidence="2" key="1">
    <citation type="submission" date="2021-10" db="EMBL/GenBank/DDBJ databases">
        <title>De novo Genome Assembly of Clathrus columnatus (Basidiomycota, Fungi) Using Illumina and Nanopore Sequence Data.</title>
        <authorList>
            <person name="Ogiso-Tanaka E."/>
            <person name="Itagaki H."/>
            <person name="Hosoya T."/>
            <person name="Hosaka K."/>
        </authorList>
    </citation>
    <scope>NUCLEOTIDE SEQUENCE</scope>
    <source>
        <strain evidence="2">MO-923</strain>
    </source>
</reference>
<dbReference type="EMBL" id="BPWL01000009">
    <property type="protein sequence ID" value="GJJ14248.1"/>
    <property type="molecule type" value="Genomic_DNA"/>
</dbReference>
<name>A0AAV5ANK6_9AGAM</name>
<feature type="compositionally biased region" description="Gly residues" evidence="1">
    <location>
        <begin position="213"/>
        <end position="223"/>
    </location>
</feature>
<organism evidence="2 3">
    <name type="scientific">Clathrus columnatus</name>
    <dbReference type="NCBI Taxonomy" id="1419009"/>
    <lineage>
        <taxon>Eukaryota</taxon>
        <taxon>Fungi</taxon>
        <taxon>Dikarya</taxon>
        <taxon>Basidiomycota</taxon>
        <taxon>Agaricomycotina</taxon>
        <taxon>Agaricomycetes</taxon>
        <taxon>Phallomycetidae</taxon>
        <taxon>Phallales</taxon>
        <taxon>Clathraceae</taxon>
        <taxon>Clathrus</taxon>
    </lineage>
</organism>
<accession>A0AAV5ANK6</accession>
<proteinExistence type="predicted"/>
<dbReference type="Proteomes" id="UP001050691">
    <property type="component" value="Unassembled WGS sequence"/>
</dbReference>